<evidence type="ECO:0000259" key="4">
    <source>
        <dbReference type="PROSITE" id="PS50966"/>
    </source>
</evidence>
<dbReference type="PANTHER" id="PTHR21540">
    <property type="entry name" value="RING FINGER AND SWIM DOMAIN-CONTAINING PROTEIN 2"/>
    <property type="match status" value="1"/>
</dbReference>
<feature type="region of interest" description="Disordered" evidence="2">
    <location>
        <begin position="1"/>
        <end position="22"/>
    </location>
</feature>
<comment type="caution">
    <text evidence="5">The sequence shown here is derived from an EMBL/GenBank/DDBJ whole genome shotgun (WGS) entry which is preliminary data.</text>
</comment>
<dbReference type="Proteomes" id="UP001202328">
    <property type="component" value="Unassembled WGS sequence"/>
</dbReference>
<feature type="compositionally biased region" description="Basic residues" evidence="2">
    <location>
        <begin position="13"/>
        <end position="22"/>
    </location>
</feature>
<evidence type="ECO:0000313" key="5">
    <source>
        <dbReference type="EMBL" id="KAI3857678.1"/>
    </source>
</evidence>
<dbReference type="Pfam" id="PF04434">
    <property type="entry name" value="SWIM"/>
    <property type="match status" value="1"/>
</dbReference>
<dbReference type="InterPro" id="IPR013083">
    <property type="entry name" value="Znf_RING/FYVE/PHD"/>
</dbReference>
<evidence type="ECO:0008006" key="7">
    <source>
        <dbReference type="Google" id="ProtNLM"/>
    </source>
</evidence>
<evidence type="ECO:0000256" key="1">
    <source>
        <dbReference type="PROSITE-ProRule" id="PRU00175"/>
    </source>
</evidence>
<protein>
    <recommendedName>
        <fullName evidence="7">Mitogen-activated protein kinase kinase kinase 1</fullName>
    </recommendedName>
</protein>
<dbReference type="InterPro" id="IPR001841">
    <property type="entry name" value="Znf_RING"/>
</dbReference>
<name>A0AAD4X8C7_9MAGN</name>
<dbReference type="PROSITE" id="PS50966">
    <property type="entry name" value="ZF_SWIM"/>
    <property type="match status" value="1"/>
</dbReference>
<dbReference type="GO" id="GO:0008270">
    <property type="term" value="F:zinc ion binding"/>
    <property type="evidence" value="ECO:0007669"/>
    <property type="project" value="UniProtKB-KW"/>
</dbReference>
<keyword evidence="1" id="KW-0479">Metal-binding</keyword>
<gene>
    <name evidence="5" type="ORF">MKW98_028942</name>
</gene>
<dbReference type="AlphaFoldDB" id="A0AAD4X8C7"/>
<proteinExistence type="predicted"/>
<evidence type="ECO:0000256" key="2">
    <source>
        <dbReference type="SAM" id="MobiDB-lite"/>
    </source>
</evidence>
<accession>A0AAD4X8C7</accession>
<keyword evidence="1" id="KW-0863">Zinc-finger</keyword>
<dbReference type="EMBL" id="JAJJMB010014829">
    <property type="protein sequence ID" value="KAI3857678.1"/>
    <property type="molecule type" value="Genomic_DNA"/>
</dbReference>
<keyword evidence="6" id="KW-1185">Reference proteome</keyword>
<dbReference type="GO" id="GO:0061630">
    <property type="term" value="F:ubiquitin protein ligase activity"/>
    <property type="evidence" value="ECO:0007669"/>
    <property type="project" value="InterPro"/>
</dbReference>
<dbReference type="PANTHER" id="PTHR21540:SF0">
    <property type="entry name" value="PHD FAMILY PROTEIN"/>
    <property type="match status" value="1"/>
</dbReference>
<evidence type="ECO:0000259" key="3">
    <source>
        <dbReference type="PROSITE" id="PS50089"/>
    </source>
</evidence>
<dbReference type="InterPro" id="IPR039903">
    <property type="entry name" value="Zswim2"/>
</dbReference>
<feature type="domain" description="SWIM-type" evidence="4">
    <location>
        <begin position="59"/>
        <end position="89"/>
    </location>
</feature>
<keyword evidence="1" id="KW-0862">Zinc</keyword>
<dbReference type="SUPFAM" id="SSF57850">
    <property type="entry name" value="RING/U-box"/>
    <property type="match status" value="1"/>
</dbReference>
<organism evidence="5 6">
    <name type="scientific">Papaver atlanticum</name>
    <dbReference type="NCBI Taxonomy" id="357466"/>
    <lineage>
        <taxon>Eukaryota</taxon>
        <taxon>Viridiplantae</taxon>
        <taxon>Streptophyta</taxon>
        <taxon>Embryophyta</taxon>
        <taxon>Tracheophyta</taxon>
        <taxon>Spermatophyta</taxon>
        <taxon>Magnoliopsida</taxon>
        <taxon>Ranunculales</taxon>
        <taxon>Papaveraceae</taxon>
        <taxon>Papaveroideae</taxon>
        <taxon>Papaver</taxon>
    </lineage>
</organism>
<evidence type="ECO:0000313" key="6">
    <source>
        <dbReference type="Proteomes" id="UP001202328"/>
    </source>
</evidence>
<dbReference type="InterPro" id="IPR007527">
    <property type="entry name" value="Znf_SWIM"/>
</dbReference>
<sequence length="232" mass="26301">MEESVASNSPPHHQNRLHHRFKPTQPVADRIVRAYHHRLRLLHRSENNFFILGATGNVYTVTLSTAPSCNCPDRAVPCKHILFVYLRVLGVSLDDQCLRRKTLGTCQLTRLLNTPTSLQSIAGARARERFHHLFSTSNASPPPRIELGNDATCPICLDEMNKEDKVVECGTCRNVLHKECLITWKRSRGRRATCVICRARWREKAEQDKYLNLAAYAGEEDTVQDGVQLCGD</sequence>
<dbReference type="Pfam" id="PF13639">
    <property type="entry name" value="zf-RING_2"/>
    <property type="match status" value="1"/>
</dbReference>
<feature type="compositionally biased region" description="Polar residues" evidence="2">
    <location>
        <begin position="1"/>
        <end position="12"/>
    </location>
</feature>
<feature type="domain" description="RING-type" evidence="3">
    <location>
        <begin position="153"/>
        <end position="198"/>
    </location>
</feature>
<dbReference type="Gene3D" id="3.30.40.10">
    <property type="entry name" value="Zinc/RING finger domain, C3HC4 (zinc finger)"/>
    <property type="match status" value="1"/>
</dbReference>
<reference evidence="5" key="1">
    <citation type="submission" date="2022-04" db="EMBL/GenBank/DDBJ databases">
        <title>A functionally conserved STORR gene fusion in Papaver species that diverged 16.8 million years ago.</title>
        <authorList>
            <person name="Catania T."/>
        </authorList>
    </citation>
    <scope>NUCLEOTIDE SEQUENCE</scope>
    <source>
        <strain evidence="5">S-188037</strain>
    </source>
</reference>
<dbReference type="PROSITE" id="PS50089">
    <property type="entry name" value="ZF_RING_2"/>
    <property type="match status" value="1"/>
</dbReference>